<evidence type="ECO:0000313" key="2">
    <source>
        <dbReference type="Proteomes" id="UP000093561"/>
    </source>
</evidence>
<dbReference type="WBParaSite" id="mrna-Wban_02185">
    <property type="protein sequence ID" value="mrna-Wban_02185"/>
    <property type="gene ID" value="Wban_02185"/>
</dbReference>
<evidence type="ECO:0008006" key="4">
    <source>
        <dbReference type="Google" id="ProtNLM"/>
    </source>
</evidence>
<accession>A0AAF5PKX2</accession>
<reference evidence="3" key="3">
    <citation type="submission" date="2024-02" db="UniProtKB">
        <authorList>
            <consortium name="WormBaseParasite"/>
        </authorList>
    </citation>
    <scope>IDENTIFICATION</scope>
    <source>
        <strain evidence="3">pt0022</strain>
    </source>
</reference>
<feature type="transmembrane region" description="Helical" evidence="1">
    <location>
        <begin position="56"/>
        <end position="79"/>
    </location>
</feature>
<keyword evidence="1" id="KW-0472">Membrane</keyword>
<evidence type="ECO:0000256" key="1">
    <source>
        <dbReference type="SAM" id="Phobius"/>
    </source>
</evidence>
<keyword evidence="1" id="KW-1133">Transmembrane helix</keyword>
<protein>
    <recommendedName>
        <fullName evidence="4">G-protein coupled receptors family 1 profile domain-containing protein</fullName>
    </recommendedName>
</protein>
<organism evidence="2 3">
    <name type="scientific">Wuchereria bancrofti</name>
    <dbReference type="NCBI Taxonomy" id="6293"/>
    <lineage>
        <taxon>Eukaryota</taxon>
        <taxon>Metazoa</taxon>
        <taxon>Ecdysozoa</taxon>
        <taxon>Nematoda</taxon>
        <taxon>Chromadorea</taxon>
        <taxon>Rhabditida</taxon>
        <taxon>Spirurina</taxon>
        <taxon>Spiruromorpha</taxon>
        <taxon>Filarioidea</taxon>
        <taxon>Onchocercidae</taxon>
        <taxon>Wuchereria</taxon>
    </lineage>
</organism>
<sequence>MIFFFAIYGLTTTLFFKKKFWNDLWNISMTDIIISIVSGTITPITLLSKIWIFGELLCYFIPLIQITLICFFFLTFQIFPPKLFFVISDNKQPIQKPQAVKIIGLNFALATQRFIKYENLCGQFCTEDWDSDNVGRSTYETNVLPTTSTKTTFTYKSYANCNGWRVRLLLDASCCL</sequence>
<reference evidence="2" key="1">
    <citation type="submission" date="2015-03" db="EMBL/GenBank/DDBJ databases">
        <title>Wuchereria bancrofti Genome Sequencing Papua New Guinea Strain.</title>
        <authorList>
            <person name="Small S.T."/>
            <person name="Serre D."/>
            <person name="Zimmerman P.A."/>
        </authorList>
    </citation>
    <scope>NUCLEOTIDE SEQUENCE [LARGE SCALE GENOMIC DNA]</scope>
    <source>
        <strain evidence="2">pt0022</strain>
    </source>
</reference>
<dbReference type="AlphaFoldDB" id="A0AAF5PKX2"/>
<keyword evidence="1" id="KW-0812">Transmembrane</keyword>
<reference evidence="2" key="2">
    <citation type="journal article" date="2016" name="Mol. Ecol.">
        <title>Population genomics of the filarial nematode parasite Wuchereria bancrofti from mosquitoes.</title>
        <authorList>
            <person name="Small S.T."/>
            <person name="Reimer L.J."/>
            <person name="Tisch D.J."/>
            <person name="King C.L."/>
            <person name="Christensen B.M."/>
            <person name="Siba P.M."/>
            <person name="Kazura J.W."/>
            <person name="Serre D."/>
            <person name="Zimmerman P.A."/>
        </authorList>
    </citation>
    <scope>NUCLEOTIDE SEQUENCE</scope>
    <source>
        <strain evidence="2">pt0022</strain>
    </source>
</reference>
<name>A0AAF5PKX2_WUCBA</name>
<evidence type="ECO:0000313" key="3">
    <source>
        <dbReference type="WBParaSite" id="mrna-Wban_02185"/>
    </source>
</evidence>
<dbReference type="Proteomes" id="UP000093561">
    <property type="component" value="Unassembled WGS sequence"/>
</dbReference>
<proteinExistence type="predicted"/>
<feature type="transmembrane region" description="Helical" evidence="1">
    <location>
        <begin position="24"/>
        <end position="44"/>
    </location>
</feature>